<dbReference type="EMBL" id="SDMP01000010">
    <property type="protein sequence ID" value="RYR33277.1"/>
    <property type="molecule type" value="Genomic_DNA"/>
</dbReference>
<sequence>MQESRTSKNPDIIFLDCSYYRIKQCHCNYFVWLDKLISKYSGHEDDNDVEGRILMLENRLEQLEYKI</sequence>
<evidence type="ECO:0000313" key="2">
    <source>
        <dbReference type="Proteomes" id="UP000289738"/>
    </source>
</evidence>
<dbReference type="Proteomes" id="UP000289738">
    <property type="component" value="Chromosome A10"/>
</dbReference>
<protein>
    <submittedName>
        <fullName evidence="1">Uncharacterized protein</fullName>
    </submittedName>
</protein>
<accession>A0A445B3L9</accession>
<reference evidence="1 2" key="1">
    <citation type="submission" date="2019-01" db="EMBL/GenBank/DDBJ databases">
        <title>Sequencing of cultivated peanut Arachis hypogaea provides insights into genome evolution and oil improvement.</title>
        <authorList>
            <person name="Chen X."/>
        </authorList>
    </citation>
    <scope>NUCLEOTIDE SEQUENCE [LARGE SCALE GENOMIC DNA]</scope>
    <source>
        <strain evidence="2">cv. Fuhuasheng</strain>
        <tissue evidence="1">Leaves</tissue>
    </source>
</reference>
<gene>
    <name evidence="1" type="ORF">Ahy_A10g047843</name>
</gene>
<comment type="caution">
    <text evidence="1">The sequence shown here is derived from an EMBL/GenBank/DDBJ whole genome shotgun (WGS) entry which is preliminary data.</text>
</comment>
<dbReference type="AlphaFoldDB" id="A0A445B3L9"/>
<name>A0A445B3L9_ARAHY</name>
<proteinExistence type="predicted"/>
<keyword evidence="2" id="KW-1185">Reference proteome</keyword>
<organism evidence="1 2">
    <name type="scientific">Arachis hypogaea</name>
    <name type="common">Peanut</name>
    <dbReference type="NCBI Taxonomy" id="3818"/>
    <lineage>
        <taxon>Eukaryota</taxon>
        <taxon>Viridiplantae</taxon>
        <taxon>Streptophyta</taxon>
        <taxon>Embryophyta</taxon>
        <taxon>Tracheophyta</taxon>
        <taxon>Spermatophyta</taxon>
        <taxon>Magnoliopsida</taxon>
        <taxon>eudicotyledons</taxon>
        <taxon>Gunneridae</taxon>
        <taxon>Pentapetalae</taxon>
        <taxon>rosids</taxon>
        <taxon>fabids</taxon>
        <taxon>Fabales</taxon>
        <taxon>Fabaceae</taxon>
        <taxon>Papilionoideae</taxon>
        <taxon>50 kb inversion clade</taxon>
        <taxon>dalbergioids sensu lato</taxon>
        <taxon>Dalbergieae</taxon>
        <taxon>Pterocarpus clade</taxon>
        <taxon>Arachis</taxon>
    </lineage>
</organism>
<evidence type="ECO:0000313" key="1">
    <source>
        <dbReference type="EMBL" id="RYR33277.1"/>
    </source>
</evidence>